<keyword evidence="2" id="KW-0863">Zinc-finger</keyword>
<gene>
    <name evidence="5" type="ORF">CJ030_MR7G021991</name>
</gene>
<evidence type="ECO:0000259" key="4">
    <source>
        <dbReference type="Pfam" id="PF06839"/>
    </source>
</evidence>
<accession>A0A6A1UXY9</accession>
<protein>
    <recommendedName>
        <fullName evidence="4">GRF-type domain-containing protein</fullName>
    </recommendedName>
</protein>
<dbReference type="InterPro" id="IPR010666">
    <property type="entry name" value="Znf_GRF"/>
</dbReference>
<dbReference type="GO" id="GO:0008270">
    <property type="term" value="F:zinc ion binding"/>
    <property type="evidence" value="ECO:0007669"/>
    <property type="project" value="UniProtKB-KW"/>
</dbReference>
<proteinExistence type="predicted"/>
<reference evidence="5 6" key="1">
    <citation type="journal article" date="2019" name="Plant Biotechnol. J.">
        <title>The red bayberry genome and genetic basis of sex determination.</title>
        <authorList>
            <person name="Jia H.M."/>
            <person name="Jia H.J."/>
            <person name="Cai Q.L."/>
            <person name="Wang Y."/>
            <person name="Zhao H.B."/>
            <person name="Yang W.F."/>
            <person name="Wang G.Y."/>
            <person name="Li Y.H."/>
            <person name="Zhan D.L."/>
            <person name="Shen Y.T."/>
            <person name="Niu Q.F."/>
            <person name="Chang L."/>
            <person name="Qiu J."/>
            <person name="Zhao L."/>
            <person name="Xie H.B."/>
            <person name="Fu W.Y."/>
            <person name="Jin J."/>
            <person name="Li X.W."/>
            <person name="Jiao Y."/>
            <person name="Zhou C.C."/>
            <person name="Tu T."/>
            <person name="Chai C.Y."/>
            <person name="Gao J.L."/>
            <person name="Fan L.J."/>
            <person name="van de Weg E."/>
            <person name="Wang J.Y."/>
            <person name="Gao Z.S."/>
        </authorList>
    </citation>
    <scope>NUCLEOTIDE SEQUENCE [LARGE SCALE GENOMIC DNA]</scope>
    <source>
        <tissue evidence="5">Leaves</tissue>
    </source>
</reference>
<evidence type="ECO:0000256" key="3">
    <source>
        <dbReference type="ARBA" id="ARBA00022833"/>
    </source>
</evidence>
<dbReference type="EMBL" id="RXIC02000025">
    <property type="protein sequence ID" value="KAB1205181.1"/>
    <property type="molecule type" value="Genomic_DNA"/>
</dbReference>
<evidence type="ECO:0000256" key="1">
    <source>
        <dbReference type="ARBA" id="ARBA00022723"/>
    </source>
</evidence>
<dbReference type="AlphaFoldDB" id="A0A6A1UXY9"/>
<evidence type="ECO:0000313" key="6">
    <source>
        <dbReference type="Proteomes" id="UP000516437"/>
    </source>
</evidence>
<sequence length="94" mass="10626">MSLSSSNASTLTSSPLPSRICNCGLEAILKTSFTEANFGRHFFSCVNYKYDKPCGYFYGMTLRCAIMVETSEGQQEQHRLEVETLNQKVETLER</sequence>
<dbReference type="Proteomes" id="UP000516437">
    <property type="component" value="Chromosome 7"/>
</dbReference>
<evidence type="ECO:0000256" key="2">
    <source>
        <dbReference type="ARBA" id="ARBA00022771"/>
    </source>
</evidence>
<evidence type="ECO:0000313" key="5">
    <source>
        <dbReference type="EMBL" id="KAB1205181.1"/>
    </source>
</evidence>
<organism evidence="5 6">
    <name type="scientific">Morella rubra</name>
    <name type="common">Chinese bayberry</name>
    <dbReference type="NCBI Taxonomy" id="262757"/>
    <lineage>
        <taxon>Eukaryota</taxon>
        <taxon>Viridiplantae</taxon>
        <taxon>Streptophyta</taxon>
        <taxon>Embryophyta</taxon>
        <taxon>Tracheophyta</taxon>
        <taxon>Spermatophyta</taxon>
        <taxon>Magnoliopsida</taxon>
        <taxon>eudicotyledons</taxon>
        <taxon>Gunneridae</taxon>
        <taxon>Pentapetalae</taxon>
        <taxon>rosids</taxon>
        <taxon>fabids</taxon>
        <taxon>Fagales</taxon>
        <taxon>Myricaceae</taxon>
        <taxon>Morella</taxon>
    </lineage>
</organism>
<name>A0A6A1UXY9_9ROSI</name>
<keyword evidence="1" id="KW-0479">Metal-binding</keyword>
<keyword evidence="3" id="KW-0862">Zinc</keyword>
<dbReference type="Pfam" id="PF06839">
    <property type="entry name" value="Zn_ribbon_GRF"/>
    <property type="match status" value="1"/>
</dbReference>
<comment type="caution">
    <text evidence="5">The sequence shown here is derived from an EMBL/GenBank/DDBJ whole genome shotgun (WGS) entry which is preliminary data.</text>
</comment>
<feature type="domain" description="GRF-type" evidence="4">
    <location>
        <begin position="20"/>
        <end position="57"/>
    </location>
</feature>
<keyword evidence="6" id="KW-1185">Reference proteome</keyword>